<accession>A0A433QPG8</accession>
<evidence type="ECO:0000256" key="3">
    <source>
        <dbReference type="ARBA" id="ARBA00022692"/>
    </source>
</evidence>
<feature type="transmembrane region" description="Helical" evidence="7">
    <location>
        <begin position="217"/>
        <end position="239"/>
    </location>
</feature>
<organism evidence="9 10">
    <name type="scientific">Jimgerdemannia flammicorona</name>
    <dbReference type="NCBI Taxonomy" id="994334"/>
    <lineage>
        <taxon>Eukaryota</taxon>
        <taxon>Fungi</taxon>
        <taxon>Fungi incertae sedis</taxon>
        <taxon>Mucoromycota</taxon>
        <taxon>Mucoromycotina</taxon>
        <taxon>Endogonomycetes</taxon>
        <taxon>Endogonales</taxon>
        <taxon>Endogonaceae</taxon>
        <taxon>Jimgerdemannia</taxon>
    </lineage>
</organism>
<dbReference type="GO" id="GO:0016020">
    <property type="term" value="C:membrane"/>
    <property type="evidence" value="ECO:0007669"/>
    <property type="project" value="UniProtKB-SubCell"/>
</dbReference>
<evidence type="ECO:0000313" key="9">
    <source>
        <dbReference type="EMBL" id="RUS31664.1"/>
    </source>
</evidence>
<feature type="transmembrane region" description="Helical" evidence="7">
    <location>
        <begin position="82"/>
        <end position="104"/>
    </location>
</feature>
<dbReference type="SUPFAM" id="SSF103473">
    <property type="entry name" value="MFS general substrate transporter"/>
    <property type="match status" value="1"/>
</dbReference>
<gene>
    <name evidence="9" type="ORF">BC938DRAFT_477342</name>
</gene>
<dbReference type="AlphaFoldDB" id="A0A433QPG8"/>
<dbReference type="InterPro" id="IPR011701">
    <property type="entry name" value="MFS"/>
</dbReference>
<comment type="subcellular location">
    <subcellularLocation>
        <location evidence="1">Membrane</location>
        <topology evidence="1">Multi-pass membrane protein</topology>
    </subcellularLocation>
</comment>
<dbReference type="PROSITE" id="PS50850">
    <property type="entry name" value="MFS"/>
    <property type="match status" value="1"/>
</dbReference>
<dbReference type="CDD" id="cd17330">
    <property type="entry name" value="MFS_SLC46_TetA_like"/>
    <property type="match status" value="1"/>
</dbReference>
<evidence type="ECO:0000256" key="1">
    <source>
        <dbReference type="ARBA" id="ARBA00004141"/>
    </source>
</evidence>
<comment type="caution">
    <text evidence="9">The sequence shown here is derived from an EMBL/GenBank/DDBJ whole genome shotgun (WGS) entry which is preliminary data.</text>
</comment>
<feature type="compositionally biased region" description="Low complexity" evidence="6">
    <location>
        <begin position="1"/>
        <end position="20"/>
    </location>
</feature>
<keyword evidence="10" id="KW-1185">Reference proteome</keyword>
<dbReference type="InterPro" id="IPR020846">
    <property type="entry name" value="MFS_dom"/>
</dbReference>
<reference evidence="9 10" key="1">
    <citation type="journal article" date="2018" name="New Phytol.">
        <title>Phylogenomics of Endogonaceae and evolution of mycorrhizas within Mucoromycota.</title>
        <authorList>
            <person name="Chang Y."/>
            <person name="Desiro A."/>
            <person name="Na H."/>
            <person name="Sandor L."/>
            <person name="Lipzen A."/>
            <person name="Clum A."/>
            <person name="Barry K."/>
            <person name="Grigoriev I.V."/>
            <person name="Martin F.M."/>
            <person name="Stajich J.E."/>
            <person name="Smith M.E."/>
            <person name="Bonito G."/>
            <person name="Spatafora J.W."/>
        </authorList>
    </citation>
    <scope>NUCLEOTIDE SEQUENCE [LARGE SCALE GENOMIC DNA]</scope>
    <source>
        <strain evidence="9 10">AD002</strain>
    </source>
</reference>
<protein>
    <recommendedName>
        <fullName evidence="8">Major facilitator superfamily (MFS) profile domain-containing protein</fullName>
    </recommendedName>
</protein>
<evidence type="ECO:0000256" key="6">
    <source>
        <dbReference type="SAM" id="MobiDB-lite"/>
    </source>
</evidence>
<dbReference type="InterPro" id="IPR001958">
    <property type="entry name" value="Tet-R_TetA/multi-R_MdtG-like"/>
</dbReference>
<dbReference type="Pfam" id="PF07690">
    <property type="entry name" value="MFS_1"/>
    <property type="match status" value="1"/>
</dbReference>
<feature type="domain" description="Major facilitator superfamily (MFS) profile" evidence="8">
    <location>
        <begin position="1"/>
        <end position="416"/>
    </location>
</feature>
<dbReference type="PRINTS" id="PR01035">
    <property type="entry name" value="TCRTETA"/>
</dbReference>
<evidence type="ECO:0000256" key="7">
    <source>
        <dbReference type="SAM" id="Phobius"/>
    </source>
</evidence>
<dbReference type="PANTHER" id="PTHR23504">
    <property type="entry name" value="MAJOR FACILITATOR SUPERFAMILY DOMAIN-CONTAINING PROTEIN 10"/>
    <property type="match status" value="1"/>
</dbReference>
<dbReference type="PANTHER" id="PTHR23504:SF15">
    <property type="entry name" value="MAJOR FACILITATOR SUPERFAMILY (MFS) PROFILE DOMAIN-CONTAINING PROTEIN"/>
    <property type="match status" value="1"/>
</dbReference>
<sequence length="416" mass="45879">MYTSDASSSSSYPHSFPSSSTTHEQTYVDDNAGESSPLLGPQRYHDNEPHATTLKTTPYKITALPRVPMVRDFHLTDDDKEIGFYAGSIASAYFLAQFFTSIPWGTLSDRFGRKPVLLIGLLSNTITMIFFGMSESLGMAVLTRCLCGALNGNVGVSKSVLGEITDNTNQPMAFALFGFCWGIGGIAGPVLGGLLSWPATQFPTLFGTNAFLIRFPYFLPCLVSAIISLLGFVVGYLFFEETNPRIIFRDAGKGPAAPTPRVSEKSEMRELDTAESGRKHHHHIVPVPLDIRRVRPNFQHLVQDFAGSVSTTASTIAEIASGFGVPAHEDEEDQNSIRFFDDDNGEMTETHGDIMVAERVVGRFTDIGDIEDTMVILVSEETDERKKIEKVSIDTILAYTILAFHCMIFDELFKWV</sequence>
<evidence type="ECO:0000256" key="5">
    <source>
        <dbReference type="ARBA" id="ARBA00023136"/>
    </source>
</evidence>
<proteinExistence type="predicted"/>
<keyword evidence="4 7" id="KW-1133">Transmembrane helix</keyword>
<keyword evidence="2" id="KW-0813">Transport</keyword>
<evidence type="ECO:0000259" key="8">
    <source>
        <dbReference type="PROSITE" id="PS50850"/>
    </source>
</evidence>
<dbReference type="InterPro" id="IPR036259">
    <property type="entry name" value="MFS_trans_sf"/>
</dbReference>
<dbReference type="GO" id="GO:0022857">
    <property type="term" value="F:transmembrane transporter activity"/>
    <property type="evidence" value="ECO:0007669"/>
    <property type="project" value="InterPro"/>
</dbReference>
<name>A0A433QPG8_9FUNG</name>
<feature type="region of interest" description="Disordered" evidence="6">
    <location>
        <begin position="1"/>
        <end position="51"/>
    </location>
</feature>
<keyword evidence="5 7" id="KW-0472">Membrane</keyword>
<dbReference type="Gene3D" id="1.20.1250.20">
    <property type="entry name" value="MFS general substrate transporter like domains"/>
    <property type="match status" value="1"/>
</dbReference>
<evidence type="ECO:0000256" key="2">
    <source>
        <dbReference type="ARBA" id="ARBA00022448"/>
    </source>
</evidence>
<keyword evidence="3 7" id="KW-0812">Transmembrane</keyword>
<dbReference type="EMBL" id="RBNJ01002724">
    <property type="protein sequence ID" value="RUS31664.1"/>
    <property type="molecule type" value="Genomic_DNA"/>
</dbReference>
<feature type="transmembrane region" description="Helical" evidence="7">
    <location>
        <begin position="173"/>
        <end position="197"/>
    </location>
</feature>
<evidence type="ECO:0000256" key="4">
    <source>
        <dbReference type="ARBA" id="ARBA00022989"/>
    </source>
</evidence>
<dbReference type="Proteomes" id="UP000274822">
    <property type="component" value="Unassembled WGS sequence"/>
</dbReference>
<evidence type="ECO:0000313" key="10">
    <source>
        <dbReference type="Proteomes" id="UP000274822"/>
    </source>
</evidence>
<feature type="transmembrane region" description="Helical" evidence="7">
    <location>
        <begin position="116"/>
        <end position="133"/>
    </location>
</feature>